<keyword evidence="2" id="KW-0378">Hydrolase</keyword>
<protein>
    <submittedName>
        <fullName evidence="2">Metal-dependent hydrolase</fullName>
    </submittedName>
</protein>
<dbReference type="RefSeq" id="WP_160926381.1">
    <property type="nucleotide sequence ID" value="NZ_WWEU01000001.1"/>
</dbReference>
<feature type="transmembrane region" description="Helical" evidence="1">
    <location>
        <begin position="155"/>
        <end position="173"/>
    </location>
</feature>
<proteinExistence type="predicted"/>
<keyword evidence="3" id="KW-1185">Reference proteome</keyword>
<dbReference type="AlphaFoldDB" id="A0A6L8LPH8"/>
<evidence type="ECO:0000256" key="1">
    <source>
        <dbReference type="SAM" id="Phobius"/>
    </source>
</evidence>
<keyword evidence="1" id="KW-1133">Transmembrane helix</keyword>
<reference evidence="2 3" key="1">
    <citation type="submission" date="2020-01" db="EMBL/GenBank/DDBJ databases">
        <title>Draft Genome Sequence of Vibrio sp. strain OCN044, Isolated from a Healthy Coral at Palmyra Atoll.</title>
        <authorList>
            <person name="Videau P."/>
            <person name="Loughran R."/>
            <person name="Esquivel A."/>
            <person name="Deadmond M."/>
            <person name="Paddock B.E."/>
            <person name="Saw J.H."/>
            <person name="Ushijima B."/>
        </authorList>
    </citation>
    <scope>NUCLEOTIDE SEQUENCE [LARGE SCALE GENOMIC DNA]</scope>
    <source>
        <strain evidence="2 3">OCN044</strain>
    </source>
</reference>
<comment type="caution">
    <text evidence="2">The sequence shown here is derived from an EMBL/GenBank/DDBJ whole genome shotgun (WGS) entry which is preliminary data.</text>
</comment>
<dbReference type="PANTHER" id="PTHR40031:SF1">
    <property type="entry name" value="MEMBRANE-BOUND METAL-DEPENDENT HYDROLASE"/>
    <property type="match status" value="1"/>
</dbReference>
<dbReference type="EMBL" id="WWEU01000001">
    <property type="protein sequence ID" value="MYM57924.1"/>
    <property type="molecule type" value="Genomic_DNA"/>
</dbReference>
<feature type="transmembrane region" description="Helical" evidence="1">
    <location>
        <begin position="93"/>
        <end position="113"/>
    </location>
</feature>
<dbReference type="Proteomes" id="UP000478571">
    <property type="component" value="Unassembled WGS sequence"/>
</dbReference>
<dbReference type="InterPro" id="IPR007404">
    <property type="entry name" value="YdjM-like"/>
</dbReference>
<dbReference type="InterPro" id="IPR053170">
    <property type="entry name" value="Transcription_regulator"/>
</dbReference>
<keyword evidence="1" id="KW-0812">Transmembrane</keyword>
<dbReference type="PANTHER" id="PTHR40031">
    <property type="entry name" value="HYPOTHETICAL MEMBRANE SPANNING PROTEIN"/>
    <property type="match status" value="1"/>
</dbReference>
<dbReference type="Pfam" id="PF04307">
    <property type="entry name" value="YdjM"/>
    <property type="match status" value="1"/>
</dbReference>
<evidence type="ECO:0000313" key="2">
    <source>
        <dbReference type="EMBL" id="MYM57924.1"/>
    </source>
</evidence>
<sequence>MDPLTQGLLGASLPQAVGKKQHIVVAGLLGLLSGMAPDLDTLIRSSQDALLYLEFHRQFTHSLLFIPIGSLICALVLHPIIARKRGLSFQQTWLYCALGYGTHGLLDFCTSYGTQLFWPLSNERYAWNTISIIDPAFTLPILALLILTLVKTNSWFARLAVFWALLYPVFGLVQKERAEDVGWQVAKQRGHEPLRLEAKPSFANILVWKIVYETNEEYFVDAVRVGTSTQVYPGESTLKLNIERDFPWLSLQSQQAKDIERFRWFSQGFIAQDPNNPLRIIDVRYSMLPNQLKALWSIKLSPSASVDEHVKFNTHRDSDPGTRKAFLKMLLGSY</sequence>
<dbReference type="GO" id="GO:0016787">
    <property type="term" value="F:hydrolase activity"/>
    <property type="evidence" value="ECO:0007669"/>
    <property type="project" value="UniProtKB-KW"/>
</dbReference>
<feature type="transmembrane region" description="Helical" evidence="1">
    <location>
        <begin position="125"/>
        <end position="148"/>
    </location>
</feature>
<name>A0A6L8LPH8_9VIBR</name>
<gene>
    <name evidence="2" type="ORF">GTG28_01690</name>
</gene>
<organism evidence="2 3">
    <name type="scientific">Vibrio tetraodonis subsp. pristinus</name>
    <dbReference type="NCBI Taxonomy" id="2695891"/>
    <lineage>
        <taxon>Bacteria</taxon>
        <taxon>Pseudomonadati</taxon>
        <taxon>Pseudomonadota</taxon>
        <taxon>Gammaproteobacteria</taxon>
        <taxon>Vibrionales</taxon>
        <taxon>Vibrionaceae</taxon>
        <taxon>Vibrio</taxon>
    </lineage>
</organism>
<feature type="transmembrane region" description="Helical" evidence="1">
    <location>
        <begin position="59"/>
        <end position="81"/>
    </location>
</feature>
<keyword evidence="1" id="KW-0472">Membrane</keyword>
<evidence type="ECO:0000313" key="3">
    <source>
        <dbReference type="Proteomes" id="UP000478571"/>
    </source>
</evidence>
<accession>A0A6L8LPH8</accession>